<evidence type="ECO:0000313" key="9">
    <source>
        <dbReference type="Proteomes" id="UP000007797"/>
    </source>
</evidence>
<keyword evidence="6" id="KW-0560">Oxidoreductase</keyword>
<dbReference type="CDD" id="cd02810">
    <property type="entry name" value="DHOD_DHPD_FMN"/>
    <property type="match status" value="1"/>
</dbReference>
<dbReference type="RefSeq" id="XP_004361596.1">
    <property type="nucleotide sequence ID" value="XM_004361539.1"/>
</dbReference>
<dbReference type="OrthoDB" id="14784at2759"/>
<dbReference type="KEGG" id="dfa:DFA_05879"/>
<dbReference type="Gene3D" id="3.20.20.70">
    <property type="entry name" value="Aldolase class I"/>
    <property type="match status" value="1"/>
</dbReference>
<dbReference type="GeneID" id="14874963"/>
<evidence type="ECO:0000256" key="1">
    <source>
        <dbReference type="ARBA" id="ARBA00001917"/>
    </source>
</evidence>
<dbReference type="SUPFAM" id="SSF51395">
    <property type="entry name" value="FMN-linked oxidoreductases"/>
    <property type="match status" value="1"/>
</dbReference>
<accession>F4PN55</accession>
<reference evidence="9" key="1">
    <citation type="journal article" date="2011" name="Genome Res.">
        <title>Phylogeny-wide analysis of social amoeba genomes highlights ancient origins for complex intercellular communication.</title>
        <authorList>
            <person name="Heidel A.J."/>
            <person name="Lawal H.M."/>
            <person name="Felder M."/>
            <person name="Schilde C."/>
            <person name="Helps N.R."/>
            <person name="Tunggal B."/>
            <person name="Rivero F."/>
            <person name="John U."/>
            <person name="Schleicher M."/>
            <person name="Eichinger L."/>
            <person name="Platzer M."/>
            <person name="Noegel A.A."/>
            <person name="Schaap P."/>
            <person name="Gloeckner G."/>
        </authorList>
    </citation>
    <scope>NUCLEOTIDE SEQUENCE [LARGE SCALE GENOMIC DNA]</scope>
    <source>
        <strain evidence="9">SH3</strain>
    </source>
</reference>
<organism evidence="8 9">
    <name type="scientific">Cavenderia fasciculata</name>
    <name type="common">Slime mold</name>
    <name type="synonym">Dictyostelium fasciculatum</name>
    <dbReference type="NCBI Taxonomy" id="261658"/>
    <lineage>
        <taxon>Eukaryota</taxon>
        <taxon>Amoebozoa</taxon>
        <taxon>Evosea</taxon>
        <taxon>Eumycetozoa</taxon>
        <taxon>Dictyostelia</taxon>
        <taxon>Acytosteliales</taxon>
        <taxon>Cavenderiaceae</taxon>
        <taxon>Cavenderia</taxon>
    </lineage>
</organism>
<evidence type="ECO:0000256" key="2">
    <source>
        <dbReference type="ARBA" id="ARBA00004725"/>
    </source>
</evidence>
<dbReference type="GO" id="GO:0004152">
    <property type="term" value="F:dihydroorotate dehydrogenase activity"/>
    <property type="evidence" value="ECO:0007669"/>
    <property type="project" value="EnsemblProtists"/>
</dbReference>
<dbReference type="InterPro" id="IPR013785">
    <property type="entry name" value="Aldolase_TIM"/>
</dbReference>
<name>F4PN55_CACFS</name>
<keyword evidence="5" id="KW-0665">Pyrimidine biosynthesis</keyword>
<dbReference type="EMBL" id="GL883008">
    <property type="protein sequence ID" value="EGG23745.1"/>
    <property type="molecule type" value="Genomic_DNA"/>
</dbReference>
<evidence type="ECO:0000256" key="6">
    <source>
        <dbReference type="ARBA" id="ARBA00023002"/>
    </source>
</evidence>
<evidence type="ECO:0000256" key="5">
    <source>
        <dbReference type="ARBA" id="ARBA00022975"/>
    </source>
</evidence>
<dbReference type="GO" id="GO:0006221">
    <property type="term" value="P:pyrimidine nucleotide biosynthetic process"/>
    <property type="evidence" value="ECO:0007669"/>
    <property type="project" value="UniProtKB-KW"/>
</dbReference>
<sequence>MTQWFPEHKPIYDLNKSWEYNLENGPFVEGFVKQERKWAPKEKWIDFLGVCKVASPLGVPAGPLLNSAWIDFAAQAGFDILTYKTIRSNPYNGHAVPNIVYIDVEKGHQFSAADSGITVKTSPTTPTDMDSLSITNSFGMPSKDREYLLQDIKKANGLLADGQVMIVSVTGTSHSAHEFVKDMVDVARIAVEAGSKVVEVNYSCPNVVTGEGQIYNNPDQVYEISKALVSELQPHNIPLVIKVGVLEDKNKMEKLMLQAHRAGVTAIAGINTMSMKVIDRDTNEPALGPGRLSSGVCGAPIRQTAIDWISQARQVIDQHKLPLQLIGCGGIVQPQHFDDFLNAGANFCTSATGLMWDPYLALKWHNMKN</sequence>
<evidence type="ECO:0000256" key="3">
    <source>
        <dbReference type="ARBA" id="ARBA00022630"/>
    </source>
</evidence>
<dbReference type="PANTHER" id="PTHR48109">
    <property type="entry name" value="DIHYDROOROTATE DEHYDROGENASE (QUINONE), MITOCHONDRIAL-RELATED"/>
    <property type="match status" value="1"/>
</dbReference>
<keyword evidence="9" id="KW-1185">Reference proteome</keyword>
<gene>
    <name evidence="8" type="primary">pyr4</name>
    <name evidence="8" type="ORF">DFA_05879</name>
</gene>
<feature type="domain" description="Dihydroorotate dehydrogenase catalytic" evidence="7">
    <location>
        <begin position="133"/>
        <end position="357"/>
    </location>
</feature>
<dbReference type="PANTHER" id="PTHR48109:SF1">
    <property type="entry name" value="DIHYDROOROTATE DEHYDROGENASE (FUMARATE)"/>
    <property type="match status" value="1"/>
</dbReference>
<protein>
    <submittedName>
        <fullName evidence="8">Dihydroorotate oxidase</fullName>
    </submittedName>
</protein>
<dbReference type="InterPro" id="IPR005720">
    <property type="entry name" value="Dihydroorotate_DH_cat"/>
</dbReference>
<dbReference type="AlphaFoldDB" id="F4PN55"/>
<comment type="cofactor">
    <cofactor evidence="1">
        <name>FMN</name>
        <dbReference type="ChEBI" id="CHEBI:58210"/>
    </cofactor>
</comment>
<dbReference type="OMA" id="CPNEGHN"/>
<dbReference type="InterPro" id="IPR050074">
    <property type="entry name" value="DHO_dehydrogenase"/>
</dbReference>
<dbReference type="GO" id="GO:0005737">
    <property type="term" value="C:cytoplasm"/>
    <property type="evidence" value="ECO:0007669"/>
    <property type="project" value="InterPro"/>
</dbReference>
<dbReference type="GO" id="GO:0006207">
    <property type="term" value="P:'de novo' pyrimidine nucleobase biosynthetic process"/>
    <property type="evidence" value="ECO:0007669"/>
    <property type="project" value="TreeGrafter"/>
</dbReference>
<evidence type="ECO:0000313" key="8">
    <source>
        <dbReference type="EMBL" id="EGG23745.1"/>
    </source>
</evidence>
<comment type="pathway">
    <text evidence="2">Pyrimidine metabolism; UMP biosynthesis via de novo pathway.</text>
</comment>
<dbReference type="Pfam" id="PF01180">
    <property type="entry name" value="DHO_dh"/>
    <property type="match status" value="1"/>
</dbReference>
<proteinExistence type="predicted"/>
<evidence type="ECO:0000259" key="7">
    <source>
        <dbReference type="Pfam" id="PF01180"/>
    </source>
</evidence>
<keyword evidence="4" id="KW-0288">FMN</keyword>
<evidence type="ECO:0000256" key="4">
    <source>
        <dbReference type="ARBA" id="ARBA00022643"/>
    </source>
</evidence>
<keyword evidence="3" id="KW-0285">Flavoprotein</keyword>
<dbReference type="Proteomes" id="UP000007797">
    <property type="component" value="Unassembled WGS sequence"/>
</dbReference>